<feature type="chain" id="PRO_5034567551" description="Peptidase metallopeptidase domain-containing protein" evidence="22">
    <location>
        <begin position="26"/>
        <end position="500"/>
    </location>
</feature>
<evidence type="ECO:0000256" key="14">
    <source>
        <dbReference type="ARBA" id="ARBA00023157"/>
    </source>
</evidence>
<evidence type="ECO:0000256" key="13">
    <source>
        <dbReference type="ARBA" id="ARBA00023145"/>
    </source>
</evidence>
<evidence type="ECO:0000256" key="9">
    <source>
        <dbReference type="ARBA" id="ARBA00022801"/>
    </source>
</evidence>
<feature type="modified residue" description="Phosphotyrosine; by PKDCC" evidence="19">
    <location>
        <position position="394"/>
    </location>
</feature>
<evidence type="ECO:0000256" key="3">
    <source>
        <dbReference type="ARBA" id="ARBA00022525"/>
    </source>
</evidence>
<evidence type="ECO:0000256" key="11">
    <source>
        <dbReference type="ARBA" id="ARBA00022837"/>
    </source>
</evidence>
<dbReference type="InterPro" id="IPR036375">
    <property type="entry name" value="Hemopexin-like_dom_sf"/>
</dbReference>
<evidence type="ECO:0000256" key="12">
    <source>
        <dbReference type="ARBA" id="ARBA00023049"/>
    </source>
</evidence>
<dbReference type="SMART" id="SM00235">
    <property type="entry name" value="ZnMc"/>
    <property type="match status" value="1"/>
</dbReference>
<dbReference type="InterPro" id="IPR001818">
    <property type="entry name" value="Pept_M10_metallopeptidase"/>
</dbReference>
<feature type="disulfide bond" evidence="18">
    <location>
        <begin position="313"/>
        <end position="499"/>
    </location>
</feature>
<comment type="cofactor">
    <cofactor evidence="17">
        <name>Ca(2+)</name>
        <dbReference type="ChEBI" id="CHEBI:29108"/>
    </cofactor>
    <text evidence="17">Can bind about 5 Ca(2+) ions per subunit.</text>
</comment>
<feature type="binding site" evidence="17">
    <location>
        <position position="208"/>
    </location>
    <ligand>
        <name>Ca(2+)</name>
        <dbReference type="ChEBI" id="CHEBI:29108"/>
        <label>3</label>
    </ligand>
</feature>
<dbReference type="InterPro" id="IPR024079">
    <property type="entry name" value="MetalloPept_cat_dom_sf"/>
</dbReference>
<reference evidence="24" key="1">
    <citation type="submission" date="2025-08" db="UniProtKB">
        <authorList>
            <consortium name="Ensembl"/>
        </authorList>
    </citation>
    <scope>IDENTIFICATION</scope>
</reference>
<evidence type="ECO:0000313" key="25">
    <source>
        <dbReference type="Proteomes" id="UP000694546"/>
    </source>
</evidence>
<dbReference type="PIRSF" id="PIRSF001191">
    <property type="entry name" value="Peptidase_M10A_matrix"/>
    <property type="match status" value="1"/>
</dbReference>
<evidence type="ECO:0000256" key="18">
    <source>
        <dbReference type="PIRSR" id="PIRSR621190-3"/>
    </source>
</evidence>
<evidence type="ECO:0000256" key="20">
    <source>
        <dbReference type="PROSITE-ProRule" id="PRU01011"/>
    </source>
</evidence>
<dbReference type="InterPro" id="IPR021190">
    <property type="entry name" value="Pept_M10A"/>
</dbReference>
<feature type="binding site" evidence="17">
    <location>
        <position position="209"/>
    </location>
    <ligand>
        <name>Ca(2+)</name>
        <dbReference type="ChEBI" id="CHEBI:29108"/>
        <label>1</label>
    </ligand>
</feature>
<dbReference type="Proteomes" id="UP000694546">
    <property type="component" value="Chromosome 16"/>
</dbReference>
<keyword evidence="7 22" id="KW-0732">Signal</keyword>
<feature type="binding site" evidence="17">
    <location>
        <position position="246"/>
    </location>
    <ligand>
        <name>Zn(2+)</name>
        <dbReference type="ChEBI" id="CHEBI:29105"/>
        <label>2</label>
        <note>catalytic</note>
    </ligand>
</feature>
<dbReference type="GO" id="GO:0008270">
    <property type="term" value="F:zinc ion binding"/>
    <property type="evidence" value="ECO:0007669"/>
    <property type="project" value="InterPro"/>
</dbReference>
<feature type="binding site" evidence="17">
    <location>
        <position position="193"/>
    </location>
    <ligand>
        <name>Zn(2+)</name>
        <dbReference type="ChEBI" id="CHEBI:29105"/>
        <label>1</label>
    </ligand>
</feature>
<reference evidence="24" key="2">
    <citation type="submission" date="2025-09" db="UniProtKB">
        <authorList>
            <consortium name="Ensembl"/>
        </authorList>
    </citation>
    <scope>IDENTIFICATION</scope>
</reference>
<dbReference type="InterPro" id="IPR006026">
    <property type="entry name" value="Peptidase_Metallo"/>
</dbReference>
<evidence type="ECO:0000313" key="24">
    <source>
        <dbReference type="Ensembl" id="ENSGMOP00000019264.2"/>
    </source>
</evidence>
<feature type="active site" evidence="15">
    <location>
        <position position="229"/>
    </location>
</feature>
<feature type="binding site" evidence="17">
    <location>
        <position position="206"/>
    </location>
    <ligand>
        <name>Zn(2+)</name>
        <dbReference type="ChEBI" id="CHEBI:29105"/>
        <label>1</label>
    </ligand>
</feature>
<evidence type="ECO:0000256" key="5">
    <source>
        <dbReference type="ARBA" id="ARBA00022670"/>
    </source>
</evidence>
<dbReference type="GO" id="GO:0006508">
    <property type="term" value="P:proteolysis"/>
    <property type="evidence" value="ECO:0007669"/>
    <property type="project" value="UniProtKB-KW"/>
</dbReference>
<proteinExistence type="inferred from homology"/>
<feature type="binding site" evidence="17">
    <location>
        <position position="320"/>
    </location>
    <ligand>
        <name>Ca(2+)</name>
        <dbReference type="ChEBI" id="CHEBI:29108"/>
        <label>4</label>
    </ligand>
</feature>
<evidence type="ECO:0000256" key="1">
    <source>
        <dbReference type="ARBA" id="ARBA00004498"/>
    </source>
</evidence>
<dbReference type="Gene3D" id="2.110.10.10">
    <property type="entry name" value="Hemopexin-like domain"/>
    <property type="match status" value="1"/>
</dbReference>
<comment type="subcellular location">
    <subcellularLocation>
        <location evidence="1">Secreted</location>
        <location evidence="1">Extracellular space</location>
        <location evidence="1">Extracellular matrix</location>
    </subcellularLocation>
</comment>
<dbReference type="Ensembl" id="ENSGMOT00000019729.2">
    <property type="protein sequence ID" value="ENSGMOP00000019264.2"/>
    <property type="gene ID" value="ENSGMOG00000017641.2"/>
</dbReference>
<dbReference type="CDD" id="cd04278">
    <property type="entry name" value="ZnMc_MMP"/>
    <property type="match status" value="1"/>
</dbReference>
<feature type="domain" description="Peptidase metallopeptidase" evidence="23">
    <location>
        <begin position="115"/>
        <end position="274"/>
    </location>
</feature>
<feature type="compositionally biased region" description="Acidic residues" evidence="21">
    <location>
        <begin position="289"/>
        <end position="300"/>
    </location>
</feature>
<comment type="similarity">
    <text evidence="2">Belongs to the peptidase M10A family.</text>
</comment>
<feature type="compositionally biased region" description="Pro residues" evidence="21">
    <location>
        <begin position="278"/>
        <end position="288"/>
    </location>
</feature>
<feature type="binding site" evidence="17">
    <location>
        <position position="202"/>
    </location>
    <ligand>
        <name>Ca(2+)</name>
        <dbReference type="ChEBI" id="CHEBI:29108"/>
        <label>2</label>
    </ligand>
</feature>
<keyword evidence="3" id="KW-0964">Secreted</keyword>
<feature type="binding site" evidence="17">
    <location>
        <position position="211"/>
    </location>
    <ligand>
        <name>Ca(2+)</name>
        <dbReference type="ChEBI" id="CHEBI:29108"/>
        <label>1</label>
    </ligand>
</feature>
<keyword evidence="14 18" id="KW-1015">Disulfide bond</keyword>
<evidence type="ECO:0000256" key="10">
    <source>
        <dbReference type="ARBA" id="ARBA00022833"/>
    </source>
</evidence>
<feature type="binding site" evidence="17">
    <location>
        <position position="363"/>
    </location>
    <ligand>
        <name>Ca(2+)</name>
        <dbReference type="ChEBI" id="CHEBI:29108"/>
        <label>5</label>
    </ligand>
</feature>
<dbReference type="SUPFAM" id="SSF47090">
    <property type="entry name" value="PGBD-like"/>
    <property type="match status" value="1"/>
</dbReference>
<feature type="binding site" evidence="17">
    <location>
        <position position="180"/>
    </location>
    <ligand>
        <name>Zn(2+)</name>
        <dbReference type="ChEBI" id="CHEBI:29105"/>
        <label>1</label>
    </ligand>
</feature>
<keyword evidence="9" id="KW-0378">Hydrolase</keyword>
<feature type="binding site" evidence="16">
    <location>
        <position position="232"/>
    </location>
    <ligand>
        <name>Zn(2+)</name>
        <dbReference type="ChEBI" id="CHEBI:29105"/>
        <label>2</label>
        <note>catalytic</note>
    </ligand>
</feature>
<feature type="binding site" evidence="17">
    <location>
        <position position="178"/>
    </location>
    <ligand>
        <name>Zn(2+)</name>
        <dbReference type="ChEBI" id="CHEBI:29105"/>
        <label>1</label>
    </ligand>
</feature>
<dbReference type="SUPFAM" id="SSF50923">
    <property type="entry name" value="Hemopexin-like domain"/>
    <property type="match status" value="1"/>
</dbReference>
<feature type="repeat" description="Hemopexin" evidence="20">
    <location>
        <begin position="357"/>
        <end position="405"/>
    </location>
</feature>
<feature type="signal peptide" evidence="22">
    <location>
        <begin position="1"/>
        <end position="25"/>
    </location>
</feature>
<dbReference type="AlphaFoldDB" id="A0A8C4ZPM4"/>
<dbReference type="FunFam" id="2.110.10.10:FF:000002">
    <property type="entry name" value="Matrix metallopeptidase 3"/>
    <property type="match status" value="1"/>
</dbReference>
<accession>A0A8C4ZPM4</accession>
<feature type="binding site" evidence="17">
    <location>
        <position position="361"/>
    </location>
    <ligand>
        <name>Ca(2+)</name>
        <dbReference type="ChEBI" id="CHEBI:29108"/>
        <label>4</label>
    </ligand>
</feature>
<dbReference type="FunFam" id="3.40.390.10:FF:000007">
    <property type="entry name" value="Collagenase 3"/>
    <property type="match status" value="1"/>
</dbReference>
<dbReference type="OrthoDB" id="406838at2759"/>
<keyword evidence="8" id="KW-0677">Repeat</keyword>
<name>A0A8C4ZPM4_GADMO</name>
<feature type="binding site" description="in inhibited form" evidence="17">
    <location>
        <position position="102"/>
    </location>
    <ligand>
        <name>Zn(2+)</name>
        <dbReference type="ChEBI" id="CHEBI:29105"/>
        <label>2</label>
        <note>catalytic</note>
    </ligand>
</feature>
<dbReference type="OMA" id="KPRWKQS"/>
<evidence type="ECO:0000259" key="23">
    <source>
        <dbReference type="SMART" id="SM00235"/>
    </source>
</evidence>
<dbReference type="PRINTS" id="PR00138">
    <property type="entry name" value="MATRIXIN"/>
</dbReference>
<organism evidence="24 25">
    <name type="scientific">Gadus morhua</name>
    <name type="common">Atlantic cod</name>
    <dbReference type="NCBI Taxonomy" id="8049"/>
    <lineage>
        <taxon>Eukaryota</taxon>
        <taxon>Metazoa</taxon>
        <taxon>Chordata</taxon>
        <taxon>Craniata</taxon>
        <taxon>Vertebrata</taxon>
        <taxon>Euteleostomi</taxon>
        <taxon>Actinopterygii</taxon>
        <taxon>Neopterygii</taxon>
        <taxon>Teleostei</taxon>
        <taxon>Neoteleostei</taxon>
        <taxon>Acanthomorphata</taxon>
        <taxon>Zeiogadaria</taxon>
        <taxon>Gadariae</taxon>
        <taxon>Gadiformes</taxon>
        <taxon>Gadoidei</taxon>
        <taxon>Gadidae</taxon>
        <taxon>Gadus</taxon>
    </lineage>
</organism>
<evidence type="ECO:0000256" key="2">
    <source>
        <dbReference type="ARBA" id="ARBA00010370"/>
    </source>
</evidence>
<comment type="cofactor">
    <cofactor evidence="17">
        <name>Zn(2+)</name>
        <dbReference type="ChEBI" id="CHEBI:29105"/>
    </cofactor>
    <text evidence="17">Binds 2 Zn(2+) ions per subunit.</text>
</comment>
<keyword evidence="11 17" id="KW-0106">Calcium</keyword>
<feature type="binding site" evidence="17">
    <location>
        <position position="185"/>
    </location>
    <ligand>
        <name>Ca(2+)</name>
        <dbReference type="ChEBI" id="CHEBI:29108"/>
        <label>3</label>
    </ligand>
</feature>
<protein>
    <recommendedName>
        <fullName evidence="23">Peptidase metallopeptidase domain-containing protein</fullName>
    </recommendedName>
</protein>
<feature type="binding site" evidence="17">
    <location>
        <position position="204"/>
    </location>
    <ligand>
        <name>Ca(2+)</name>
        <dbReference type="ChEBI" id="CHEBI:29108"/>
        <label>2</label>
    </ligand>
</feature>
<dbReference type="GO" id="GO:0030198">
    <property type="term" value="P:extracellular matrix organization"/>
    <property type="evidence" value="ECO:0007669"/>
    <property type="project" value="TreeGrafter"/>
</dbReference>
<feature type="binding site" evidence="17">
    <location>
        <position position="186"/>
    </location>
    <ligand>
        <name>Ca(2+)</name>
        <dbReference type="ChEBI" id="CHEBI:29108"/>
        <label>3</label>
    </ligand>
</feature>
<feature type="repeat" description="Hemopexin" evidence="20">
    <location>
        <begin position="407"/>
        <end position="455"/>
    </location>
</feature>
<dbReference type="GO" id="GO:0004222">
    <property type="term" value="F:metalloendopeptidase activity"/>
    <property type="evidence" value="ECO:0007669"/>
    <property type="project" value="InterPro"/>
</dbReference>
<keyword evidence="13" id="KW-0865">Zymogen</keyword>
<evidence type="ECO:0000256" key="19">
    <source>
        <dbReference type="PIRSR" id="PIRSR621190-4"/>
    </source>
</evidence>
<keyword evidence="4" id="KW-0272">Extracellular matrix</keyword>
<dbReference type="Pfam" id="PF01471">
    <property type="entry name" value="PG_binding_1"/>
    <property type="match status" value="1"/>
</dbReference>
<dbReference type="GeneTree" id="ENSGT00940000167100"/>
<keyword evidence="6 16" id="KW-0479">Metal-binding</keyword>
<feature type="binding site" evidence="17">
    <location>
        <position position="460"/>
    </location>
    <ligand>
        <name>Ca(2+)</name>
        <dbReference type="ChEBI" id="CHEBI:29108"/>
        <label>4</label>
    </ligand>
</feature>
<feature type="binding site" evidence="17">
    <location>
        <position position="211"/>
    </location>
    <ligand>
        <name>Ca(2+)</name>
        <dbReference type="ChEBI" id="CHEBI:29108"/>
        <label>3</label>
    </ligand>
</feature>
<dbReference type="InterPro" id="IPR002477">
    <property type="entry name" value="Peptidoglycan-bd-like"/>
</dbReference>
<dbReference type="GO" id="GO:0030574">
    <property type="term" value="P:collagen catabolic process"/>
    <property type="evidence" value="ECO:0007669"/>
    <property type="project" value="TreeGrafter"/>
</dbReference>
<dbReference type="PANTHER" id="PTHR10201">
    <property type="entry name" value="MATRIX METALLOPROTEINASE"/>
    <property type="match status" value="1"/>
</dbReference>
<dbReference type="SMART" id="SM00120">
    <property type="entry name" value="HX"/>
    <property type="match status" value="4"/>
</dbReference>
<dbReference type="InterPro" id="IPR033739">
    <property type="entry name" value="M10A_MMP"/>
</dbReference>
<dbReference type="PROSITE" id="PS51642">
    <property type="entry name" value="HEMOPEXIN_2"/>
    <property type="match status" value="3"/>
</dbReference>
<dbReference type="Gene3D" id="3.40.390.10">
    <property type="entry name" value="Collagenase (Catalytic Domain)"/>
    <property type="match status" value="1"/>
</dbReference>
<feature type="binding site" evidence="17">
    <location>
        <position position="134"/>
    </location>
    <ligand>
        <name>Ca(2+)</name>
        <dbReference type="ChEBI" id="CHEBI:29108"/>
        <label>1</label>
    </ligand>
</feature>
<evidence type="ECO:0000256" key="16">
    <source>
        <dbReference type="PIRSR" id="PIRSR001191-2"/>
    </source>
</evidence>
<evidence type="ECO:0000256" key="7">
    <source>
        <dbReference type="ARBA" id="ARBA00022729"/>
    </source>
</evidence>
<feature type="repeat" description="Hemopexin" evidence="20">
    <location>
        <begin position="456"/>
        <end position="499"/>
    </location>
</feature>
<feature type="binding site" evidence="16">
    <location>
        <position position="228"/>
    </location>
    <ligand>
        <name>Zn(2+)</name>
        <dbReference type="ChEBI" id="CHEBI:29105"/>
        <label>2</label>
        <note>catalytic</note>
    </ligand>
</feature>
<gene>
    <name evidence="24" type="primary">mmp30</name>
</gene>
<evidence type="ECO:0000256" key="17">
    <source>
        <dbReference type="PIRSR" id="PIRSR621190-2"/>
    </source>
</evidence>
<feature type="binding site" evidence="16">
    <location>
        <position position="238"/>
    </location>
    <ligand>
        <name>Zn(2+)</name>
        <dbReference type="ChEBI" id="CHEBI:29105"/>
        <label>2</label>
        <note>catalytic</note>
    </ligand>
</feature>
<evidence type="ECO:0000256" key="15">
    <source>
        <dbReference type="PIRSR" id="PIRSR001191-1"/>
    </source>
</evidence>
<keyword evidence="12" id="KW-0482">Metalloprotease</keyword>
<evidence type="ECO:0000256" key="4">
    <source>
        <dbReference type="ARBA" id="ARBA00022530"/>
    </source>
</evidence>
<evidence type="ECO:0000256" key="22">
    <source>
        <dbReference type="SAM" id="SignalP"/>
    </source>
</evidence>
<feature type="binding site" evidence="17">
    <location>
        <position position="168"/>
    </location>
    <ligand>
        <name>Ca(2+)</name>
        <dbReference type="ChEBI" id="CHEBI:29108"/>
        <label>2</label>
    </ligand>
</feature>
<dbReference type="Pfam" id="PF00413">
    <property type="entry name" value="Peptidase_M10"/>
    <property type="match status" value="1"/>
</dbReference>
<feature type="binding site" evidence="17">
    <location>
        <position position="413"/>
    </location>
    <ligand>
        <name>Ca(2+)</name>
        <dbReference type="ChEBI" id="CHEBI:29108"/>
        <label>5</label>
    </ligand>
</feature>
<evidence type="ECO:0000256" key="6">
    <source>
        <dbReference type="ARBA" id="ARBA00022723"/>
    </source>
</evidence>
<sequence length="500" mass="56215">MVPSTMASTPACWLVLLAWLTLCRAAPTPVTQVLPSPVQDEAFAEEYLSQFYADVGITNSSFRSITLTSFNESLQDMQAFFGLEATGVLNNETVEAMKAPRCGVSDISKYGHFAGRPKWGKRLITYRITRYTRDLSQSLVDSTIAHAFKLYSDVIPLDFQQIYRGNADIMILFKGGYHGDFYPFDGPNGVLAHANSPGIAEGGDTHFDDDEMWTLTQRGVNLLLVAAHEFGHALGLDHSRTRSALMFPTYRYVNTNGYKLPDDDRRGVQALYGSRTPNPKPNPPPVPEPEPEGPTEEPEPMPDPAINPSGEKCSRSLVFDAACSIRGDLFFFKSGYYWRRRQRDIVLTKVSSKWPQINHVDAACSVPHKDFVYLFEDQRYWGIKAYTKKIIPGYPKPITGLGLPSSVSKVDAAVYVATTGKTLIFAKSQYWSYDESRNQMDPGYPRYISQDFPGIGSKVDAAFTNYGYIYFSNGPRQMEYLLAYKRVTRTLLNYGWLNCY</sequence>
<dbReference type="PANTHER" id="PTHR10201:SF316">
    <property type="entry name" value="STROMELYSIN-2 PRECURSOR"/>
    <property type="match status" value="1"/>
</dbReference>
<dbReference type="InterPro" id="IPR036365">
    <property type="entry name" value="PGBD-like_sf"/>
</dbReference>
<dbReference type="GO" id="GO:0031012">
    <property type="term" value="C:extracellular matrix"/>
    <property type="evidence" value="ECO:0007669"/>
    <property type="project" value="InterPro"/>
</dbReference>
<feature type="region of interest" description="Disordered" evidence="21">
    <location>
        <begin position="261"/>
        <end position="308"/>
    </location>
</feature>
<dbReference type="SUPFAM" id="SSF55486">
    <property type="entry name" value="Metalloproteases ('zincins'), catalytic domain"/>
    <property type="match status" value="1"/>
</dbReference>
<keyword evidence="25" id="KW-1185">Reference proteome</keyword>
<evidence type="ECO:0000256" key="21">
    <source>
        <dbReference type="SAM" id="MobiDB-lite"/>
    </source>
</evidence>
<evidence type="ECO:0000256" key="8">
    <source>
        <dbReference type="ARBA" id="ARBA00022737"/>
    </source>
</evidence>
<keyword evidence="5" id="KW-0645">Protease</keyword>
<dbReference type="InterPro" id="IPR018487">
    <property type="entry name" value="Hemopexin-like_repeat"/>
</dbReference>
<dbReference type="CDD" id="cd00094">
    <property type="entry name" value="HX"/>
    <property type="match status" value="1"/>
</dbReference>
<dbReference type="InterPro" id="IPR000585">
    <property type="entry name" value="Hemopexin-like_dom"/>
</dbReference>
<keyword evidence="10 16" id="KW-0862">Zinc</keyword>
<dbReference type="Pfam" id="PF00045">
    <property type="entry name" value="Hemopexin"/>
    <property type="match status" value="3"/>
</dbReference>